<name>A0A6J6GAV2_9ZZZZ</name>
<reference evidence="2" key="1">
    <citation type="submission" date="2020-05" db="EMBL/GenBank/DDBJ databases">
        <authorList>
            <person name="Chiriac C."/>
            <person name="Salcher M."/>
            <person name="Ghai R."/>
            <person name="Kavagutti S V."/>
        </authorList>
    </citation>
    <scope>NUCLEOTIDE SEQUENCE</scope>
</reference>
<feature type="region of interest" description="Disordered" evidence="1">
    <location>
        <begin position="1"/>
        <end position="34"/>
    </location>
</feature>
<evidence type="ECO:0000256" key="1">
    <source>
        <dbReference type="SAM" id="MobiDB-lite"/>
    </source>
</evidence>
<proteinExistence type="predicted"/>
<dbReference type="EMBL" id="CAEZTS010000270">
    <property type="protein sequence ID" value="CAB4598321.1"/>
    <property type="molecule type" value="Genomic_DNA"/>
</dbReference>
<protein>
    <submittedName>
        <fullName evidence="2">Unannotated protein</fullName>
    </submittedName>
</protein>
<sequence>MRAVMLPGSSGLSRRSFSSGNRAVRSSKRGRSLALSGEPPLTVLISSRAGFFSLRPAVRAIPVTWSPLRNPY</sequence>
<evidence type="ECO:0000313" key="2">
    <source>
        <dbReference type="EMBL" id="CAB4598321.1"/>
    </source>
</evidence>
<accession>A0A6J6GAV2</accession>
<dbReference type="AlphaFoldDB" id="A0A6J6GAV2"/>
<feature type="compositionally biased region" description="Low complexity" evidence="1">
    <location>
        <begin position="8"/>
        <end position="22"/>
    </location>
</feature>
<organism evidence="2">
    <name type="scientific">freshwater metagenome</name>
    <dbReference type="NCBI Taxonomy" id="449393"/>
    <lineage>
        <taxon>unclassified sequences</taxon>
        <taxon>metagenomes</taxon>
        <taxon>ecological metagenomes</taxon>
    </lineage>
</organism>
<gene>
    <name evidence="2" type="ORF">UFOPK1722_02047</name>
</gene>